<evidence type="ECO:0000256" key="1">
    <source>
        <dbReference type="SAM" id="MobiDB-lite"/>
    </source>
</evidence>
<reference evidence="4" key="3">
    <citation type="submission" date="2025-04" db="UniProtKB">
        <authorList>
            <consortium name="RefSeq"/>
        </authorList>
    </citation>
    <scope>IDENTIFICATION</scope>
    <source>
        <strain evidence="4">S238N-H82</strain>
        <tissue evidence="4">Testes</tissue>
    </source>
</reference>
<feature type="region of interest" description="Disordered" evidence="1">
    <location>
        <begin position="1"/>
        <end position="22"/>
    </location>
</feature>
<sequence>MDAKNRTKDCDRHPTPTSSLGRPYLESSEIRTAIRYSVFLLFSVSISSLFNMASAKDSCVAAKRPRLDCVIHCSPNDETESKLISPQSIDSWKTLLRAAEIRNYTPIIELAKSLSEGEIPDIKYHRTCRSIFTMKKDLDRLAKQNADEKSDKDNFEKSCTGKRKQCSTSRVYENECMFCQKTKYLPGKRTREPLVQCSEFRADEKIRQAAEAKMDFRMISLASRDLIAAEGQYHRSCYREYTRSTACVAGNDDNNEGSMRQDPYESALDTAYQELFQFIRNDLFSNPRVLRMTDLSSRLVESMKSLGIEQIKDSTKKHMRRTLESEFSSTLHFFSDDNLRLLVYPDNLSRCDLVKANQALQKELNTLKSLLNKDVVAKAALLLRDDIRKQDVPQAWPPVITEEDESRDIIPPSVVKFFCYLLTGGFNNADASQRVERLVTSFGYDTVYAVSQGKVKTPKHITLAFSIKSLTGNVELVQLLNRLGHSVSYSTMEEISTALCLQKLSSGDGDITLPSNLHNQVFTTLAWDNIDRLEETISGGGTSHRVNGIAVQPRVTESTEVEALPPVTKTKRRSIDAQQPVLPTYNVGQREGPEPCQSVDLEEEDITHTARLKNIIWMIARILKQKEQSISSWTGFNIKSRSDVPVIPDNVCYLPTINAPATQMSTVYEILRQSLVIKDQLQLKKIVCVFDQAIYAKATEVMWKHKDIFKPIVIRMGSFHTSCTLLAIIGKRFQDAGLRDLAIESGVVAEGSVSGVMDGRKYNRAVRFHKLVYEALLRLVWSGFLSWMRQNHNEDLTDLEEATETIDTHTNDISQQALLGILQSATNNRIMCMFDNYVTTLRSESSRLTQYWMSYIDLVEILLGLLRATREGDWLLHQVSIRQLIPWCFAYDRVNYARYLSYYYAQMSQLQSQHPDVYAEFMRGRFSVQIGHTNPFGRIPVDQTIEETVNKDTQTAGGTKGFSLNHSAISKYYLTAEHRSFFLKQLRDMTSGAKSSKFSHKDLQTTRIRRDEADVSSLVDLMENNWINPMSSEEPDLVSLSTGSVAPPDIVKDISDAHQMGEDAYLSFRRNRLEQDPPEVKFHDKLTKLKLKTFSNIGTKKTSVKGKTKEVVLQADRNLFRHIILIAESRQLRIKDVLTHPLGPLPWSLANADGTLRKTNKAALARELESRVSPAEDIPTPSTCLIDGMAILQKINGNNMTFSGLANTTISIVLKEGVNSHRIDVIFDVYRDQSIKDAERFKRGSSTAIQYKTITGGYQVKQWRKFLSSSNNKSSLIKFLVDEWKQPSYREKLRNKTLYATCEDACYRFTKDEWVEIAELQCSQEEADTRLLLHALHAAESGSEAVVITAEDTDVMIISLAFAKRIPCKVYQKCGTKNRTRFIDIDKLADALGEEVCKALVGLHAFTGCDTVSAFSGRGKLGAFKLMLKNEEYQNAFQKLGESWTVSPDDTLFKRIERFTCQMYVSSTPVADVNEMRHHLFIAKKGNVESSALPPCRDCLHLHVQRANYQAGIWRGCLQNDPQVPSPVDAGWKLDEDGNLSITWLQSPPAPAAVLELLTCSCSRSCTLPSCTCLANGLNCTDMCKLKDCCNRKEEETEEDLDIELSSSDVDDTSSDTDDE</sequence>
<organism>
    <name type="scientific">Branchiostoma floridae</name>
    <name type="common">Florida lancelet</name>
    <name type="synonym">Amphioxus</name>
    <dbReference type="NCBI Taxonomy" id="7739"/>
    <lineage>
        <taxon>Eukaryota</taxon>
        <taxon>Metazoa</taxon>
        <taxon>Chordata</taxon>
        <taxon>Cephalochordata</taxon>
        <taxon>Leptocardii</taxon>
        <taxon>Amphioxiformes</taxon>
        <taxon>Branchiostomatidae</taxon>
        <taxon>Branchiostoma</taxon>
    </lineage>
</organism>
<accession>C3YWQ8</accession>
<dbReference type="RefSeq" id="XP_035695065.1">
    <property type="nucleotide sequence ID" value="XM_035839172.1"/>
</dbReference>
<dbReference type="eggNOG" id="ENOG502R4E0">
    <property type="taxonomic scope" value="Eukaryota"/>
</dbReference>
<feature type="compositionally biased region" description="Basic and acidic residues" evidence="1">
    <location>
        <begin position="1"/>
        <end position="14"/>
    </location>
</feature>
<dbReference type="PANTHER" id="PTHR46704">
    <property type="entry name" value="CXC DOMAIN-CONTAINING PROTEIN-RELATED"/>
    <property type="match status" value="1"/>
</dbReference>
<dbReference type="KEGG" id="bfo:118428894"/>
<dbReference type="PANTHER" id="PTHR46704:SF9">
    <property type="entry name" value="BHLH DOMAIN-CONTAINING PROTEIN"/>
    <property type="match status" value="1"/>
</dbReference>
<dbReference type="Proteomes" id="UP000001554">
    <property type="component" value="Chromosome 13"/>
</dbReference>
<feature type="region of interest" description="Disordered" evidence="1">
    <location>
        <begin position="1596"/>
        <end position="1620"/>
    </location>
</feature>
<dbReference type="OMA" id="WCFAYDR"/>
<reference evidence="3" key="2">
    <citation type="journal article" date="2020" name="Nat. Ecol. Evol.">
        <title>Deeply conserved synteny resolves early events in vertebrate evolution.</title>
        <authorList>
            <person name="Simakov O."/>
            <person name="Marletaz F."/>
            <person name="Yue J.X."/>
            <person name="O'Connell B."/>
            <person name="Jenkins J."/>
            <person name="Brandt A."/>
            <person name="Calef R."/>
            <person name="Tung C.H."/>
            <person name="Huang T.K."/>
            <person name="Schmutz J."/>
            <person name="Satoh N."/>
            <person name="Yu J.K."/>
            <person name="Putnam N.H."/>
            <person name="Green R.E."/>
            <person name="Rokhsar D.S."/>
        </authorList>
    </citation>
    <scope>NUCLEOTIDE SEQUENCE [LARGE SCALE GENOMIC DNA]</scope>
    <source>
        <strain evidence="3">S238N-H82</strain>
    </source>
</reference>
<evidence type="ECO:0000313" key="3">
    <source>
        <dbReference type="Proteomes" id="UP000001554"/>
    </source>
</evidence>
<dbReference type="OrthoDB" id="8300196at2759"/>
<name>C3YWQ8_BRAFL</name>
<gene>
    <name evidence="4" type="primary">LOC118428894</name>
    <name evidence="2" type="ORF">BRAFLDRAFT_64352</name>
</gene>
<dbReference type="InParanoid" id="C3YWQ8"/>
<dbReference type="EMBL" id="GG666561">
    <property type="protein sequence ID" value="EEN55302.1"/>
    <property type="molecule type" value="Genomic_DNA"/>
</dbReference>
<evidence type="ECO:0000313" key="2">
    <source>
        <dbReference type="EMBL" id="EEN55302.1"/>
    </source>
</evidence>
<protein>
    <submittedName>
        <fullName evidence="4">Uncharacterized protein LOC118428894</fullName>
    </submittedName>
</protein>
<evidence type="ECO:0000313" key="4">
    <source>
        <dbReference type="RefSeq" id="XP_035695065.1"/>
    </source>
</evidence>
<dbReference type="GeneID" id="118428894"/>
<proteinExistence type="predicted"/>
<keyword evidence="3" id="KW-1185">Reference proteome</keyword>
<reference evidence="2" key="1">
    <citation type="journal article" date="2008" name="Nature">
        <title>The amphioxus genome and the evolution of the chordate karyotype.</title>
        <authorList>
            <consortium name="US DOE Joint Genome Institute (JGI-PGF)"/>
            <person name="Putnam N.H."/>
            <person name="Butts T."/>
            <person name="Ferrier D.E.K."/>
            <person name="Furlong R.F."/>
            <person name="Hellsten U."/>
            <person name="Kawashima T."/>
            <person name="Robinson-Rechavi M."/>
            <person name="Shoguchi E."/>
            <person name="Terry A."/>
            <person name="Yu J.-K."/>
            <person name="Benito-Gutierrez E.L."/>
            <person name="Dubchak I."/>
            <person name="Garcia-Fernandez J."/>
            <person name="Gibson-Brown J.J."/>
            <person name="Grigoriev I.V."/>
            <person name="Horton A.C."/>
            <person name="de Jong P.J."/>
            <person name="Jurka J."/>
            <person name="Kapitonov V.V."/>
            <person name="Kohara Y."/>
            <person name="Kuroki Y."/>
            <person name="Lindquist E."/>
            <person name="Lucas S."/>
            <person name="Osoegawa K."/>
            <person name="Pennacchio L.A."/>
            <person name="Salamov A.A."/>
            <person name="Satou Y."/>
            <person name="Sauka-Spengler T."/>
            <person name="Schmutz J."/>
            <person name="Shin-I T."/>
            <person name="Toyoda A."/>
            <person name="Bronner-Fraser M."/>
            <person name="Fujiyama A."/>
            <person name="Holland L.Z."/>
            <person name="Holland P.W.H."/>
            <person name="Satoh N."/>
            <person name="Rokhsar D.S."/>
        </authorList>
    </citation>
    <scope>NUCLEOTIDE SEQUENCE [LARGE SCALE GENOMIC DNA]</scope>
    <source>
        <strain evidence="2">S238N-H82</strain>
        <tissue evidence="2">Testes</tissue>
    </source>
</reference>